<evidence type="ECO:0000313" key="1">
    <source>
        <dbReference type="EMBL" id="PZO80391.1"/>
    </source>
</evidence>
<dbReference type="AlphaFoldDB" id="A0A2W5BBQ6"/>
<dbReference type="Proteomes" id="UP000248614">
    <property type="component" value="Unassembled WGS sequence"/>
</dbReference>
<proteinExistence type="predicted"/>
<protein>
    <recommendedName>
        <fullName evidence="3">DUF697 domain-containing protein</fullName>
    </recommendedName>
</protein>
<accession>A0A2W5BBQ6</accession>
<organism evidence="1 2">
    <name type="scientific">Sphingomonas hengshuiensis</name>
    <dbReference type="NCBI Taxonomy" id="1609977"/>
    <lineage>
        <taxon>Bacteria</taxon>
        <taxon>Pseudomonadati</taxon>
        <taxon>Pseudomonadota</taxon>
        <taxon>Alphaproteobacteria</taxon>
        <taxon>Sphingomonadales</taxon>
        <taxon>Sphingomonadaceae</taxon>
        <taxon>Sphingomonas</taxon>
    </lineage>
</organism>
<dbReference type="EMBL" id="QFNF01000003">
    <property type="protein sequence ID" value="PZO80391.1"/>
    <property type="molecule type" value="Genomic_DNA"/>
</dbReference>
<comment type="caution">
    <text evidence="1">The sequence shown here is derived from an EMBL/GenBank/DDBJ whole genome shotgun (WGS) entry which is preliminary data.</text>
</comment>
<evidence type="ECO:0008006" key="3">
    <source>
        <dbReference type="Google" id="ProtNLM"/>
    </source>
</evidence>
<evidence type="ECO:0000313" key="2">
    <source>
        <dbReference type="Proteomes" id="UP000248614"/>
    </source>
</evidence>
<name>A0A2W5BBQ6_9SPHN</name>
<reference evidence="1 2" key="1">
    <citation type="submission" date="2017-08" db="EMBL/GenBank/DDBJ databases">
        <title>Infants hospitalized years apart are colonized by the same room-sourced microbial strains.</title>
        <authorList>
            <person name="Brooks B."/>
            <person name="Olm M.R."/>
            <person name="Firek B.A."/>
            <person name="Baker R."/>
            <person name="Thomas B.C."/>
            <person name="Morowitz M.J."/>
            <person name="Banfield J.F."/>
        </authorList>
    </citation>
    <scope>NUCLEOTIDE SEQUENCE [LARGE SCALE GENOMIC DNA]</scope>
    <source>
        <strain evidence="1">S2_018_000_R3_110</strain>
    </source>
</reference>
<gene>
    <name evidence="1" type="ORF">DI632_02280</name>
</gene>
<sequence>MHITSLTQLDRVRDEARKLVTKRALVSAGASAVPVPGADLIVDANILTRLLPEISSRFGLSEQQVNALEPDRAKQILLIAANLGNGVIGRSITRRVVTMLIRRVGVRYASKSLLRFVPFAGQIAAAGISFGAMKLVGNAHIDDCYETVRRTLA</sequence>